<evidence type="ECO:0008006" key="4">
    <source>
        <dbReference type="Google" id="ProtNLM"/>
    </source>
</evidence>
<dbReference type="EMBL" id="JABDJR010000617">
    <property type="protein sequence ID" value="NNF08110.1"/>
    <property type="molecule type" value="Genomic_DNA"/>
</dbReference>
<evidence type="ECO:0000313" key="2">
    <source>
        <dbReference type="EMBL" id="NNF08110.1"/>
    </source>
</evidence>
<keyword evidence="1" id="KW-0732">Signal</keyword>
<sequence length="251" mass="27145">MKTLLLAVGLCFAAASAEAMVPELHPEVQTERPGLSQSAVPEARTSLAFQAQSESSGSADGPSPFLAGLMSAVVPGSGQLALGKKRGLVYLGLETVSIFAVWALRASGNQAEEDYQNFADTHWQTDLYETVSECGDGLGPSDFEREREALFSLRDSSPDAYYDDIGDLGIYACGWDLQTNRSEYNAMRSRSDDLFRSARAFTTVIFFNHIVSAIDAAKSASNLRQAEAVNLDVTTPHFGEVAVKVSLNREF</sequence>
<dbReference type="AlphaFoldDB" id="A0A7Y2EBP0"/>
<comment type="caution">
    <text evidence="2">The sequence shown here is derived from an EMBL/GenBank/DDBJ whole genome shotgun (WGS) entry which is preliminary data.</text>
</comment>
<evidence type="ECO:0000313" key="3">
    <source>
        <dbReference type="Proteomes" id="UP000547674"/>
    </source>
</evidence>
<organism evidence="2 3">
    <name type="scientific">Eiseniibacteriota bacterium</name>
    <dbReference type="NCBI Taxonomy" id="2212470"/>
    <lineage>
        <taxon>Bacteria</taxon>
        <taxon>Candidatus Eiseniibacteriota</taxon>
    </lineage>
</organism>
<evidence type="ECO:0000256" key="1">
    <source>
        <dbReference type="SAM" id="SignalP"/>
    </source>
</evidence>
<reference evidence="2 3" key="1">
    <citation type="submission" date="2020-03" db="EMBL/GenBank/DDBJ databases">
        <title>Metabolic flexibility allows generalist bacteria to become dominant in a frequently disturbed ecosystem.</title>
        <authorList>
            <person name="Chen Y.-J."/>
            <person name="Leung P.M."/>
            <person name="Bay S.K."/>
            <person name="Hugenholtz P."/>
            <person name="Kessler A.J."/>
            <person name="Shelley G."/>
            <person name="Waite D.W."/>
            <person name="Cook P.L."/>
            <person name="Greening C."/>
        </authorList>
    </citation>
    <scope>NUCLEOTIDE SEQUENCE [LARGE SCALE GENOMIC DNA]</scope>
    <source>
        <strain evidence="2">SS_bin_28</strain>
    </source>
</reference>
<protein>
    <recommendedName>
        <fullName evidence="4">DUF5683 domain-containing protein</fullName>
    </recommendedName>
</protein>
<feature type="signal peptide" evidence="1">
    <location>
        <begin position="1"/>
        <end position="19"/>
    </location>
</feature>
<dbReference type="Proteomes" id="UP000547674">
    <property type="component" value="Unassembled WGS sequence"/>
</dbReference>
<gene>
    <name evidence="2" type="ORF">HKN21_15205</name>
</gene>
<name>A0A7Y2EBP0_UNCEI</name>
<feature type="chain" id="PRO_5030989396" description="DUF5683 domain-containing protein" evidence="1">
    <location>
        <begin position="20"/>
        <end position="251"/>
    </location>
</feature>
<proteinExistence type="predicted"/>
<accession>A0A7Y2EBP0</accession>